<organism evidence="1 2">
    <name type="scientific">Cytobacillus dafuensis</name>
    <name type="common">Bacillus dafuensis</name>
    <dbReference type="NCBI Taxonomy" id="1742359"/>
    <lineage>
        <taxon>Bacteria</taxon>
        <taxon>Bacillati</taxon>
        <taxon>Bacillota</taxon>
        <taxon>Bacilli</taxon>
        <taxon>Bacillales</taxon>
        <taxon>Bacillaceae</taxon>
        <taxon>Cytobacillus</taxon>
    </lineage>
</organism>
<dbReference type="InterPro" id="IPR026838">
    <property type="entry name" value="YheC/D"/>
</dbReference>
<accession>A0A5B8Z0I7</accession>
<gene>
    <name evidence="1" type="ORF">FSZ17_02420</name>
</gene>
<keyword evidence="2" id="KW-1185">Reference proteome</keyword>
<evidence type="ECO:0000313" key="1">
    <source>
        <dbReference type="EMBL" id="QED46227.1"/>
    </source>
</evidence>
<dbReference type="STRING" id="1742359.GCA_001439625_04326"/>
<protein>
    <submittedName>
        <fullName evidence="1">YheC/YheD family protein</fullName>
    </submittedName>
</protein>
<dbReference type="Pfam" id="PF14398">
    <property type="entry name" value="ATPgrasp_YheCD"/>
    <property type="match status" value="1"/>
</dbReference>
<dbReference type="AlphaFoldDB" id="A0A5B8Z0I7"/>
<proteinExistence type="predicted"/>
<sequence length="263" mass="31777">MENPKIKRSKWALKNILEEHDQFRQYIPETRLFSSHDLAEMLEMYKMVYIKPDNWSWGRGVMRVEKIITKSGKCKFRYQSKKESFTFRSYTELFDAIERSINKKMKKRKNHTYIIQRGIHLLKYNEAIFDFRLMVQLSPKNKYESTGILGRLADPKYIVTNFHSKGTPYPVEFLLKPHMKKKDIKELKKKLYILGEEIALLFNRKAIGLDIGIDENMNIWIIEINLKPDPFVFKEIDDEKMINKIMQYRFYWKNEKKSKKRDK</sequence>
<name>A0A5B8Z0I7_CYTDA</name>
<dbReference type="Gene3D" id="3.30.470.20">
    <property type="entry name" value="ATP-grasp fold, B domain"/>
    <property type="match status" value="1"/>
</dbReference>
<evidence type="ECO:0000313" key="2">
    <source>
        <dbReference type="Proteomes" id="UP000321555"/>
    </source>
</evidence>
<dbReference type="SUPFAM" id="SSF56059">
    <property type="entry name" value="Glutathione synthetase ATP-binding domain-like"/>
    <property type="match status" value="1"/>
</dbReference>
<dbReference type="OrthoDB" id="7869153at2"/>
<dbReference type="EMBL" id="CP042593">
    <property type="protein sequence ID" value="QED46227.1"/>
    <property type="molecule type" value="Genomic_DNA"/>
</dbReference>
<reference evidence="2" key="1">
    <citation type="submission" date="2019-08" db="EMBL/GenBank/DDBJ databases">
        <authorList>
            <person name="Zheng X."/>
        </authorList>
    </citation>
    <scope>NUCLEOTIDE SEQUENCE [LARGE SCALE GENOMIC DNA]</scope>
    <source>
        <strain evidence="2">FJAT-25496</strain>
    </source>
</reference>
<dbReference type="RefSeq" id="WP_057775521.1">
    <property type="nucleotide sequence ID" value="NZ_CP042593.1"/>
</dbReference>
<dbReference type="Proteomes" id="UP000321555">
    <property type="component" value="Chromosome"/>
</dbReference>
<dbReference type="KEGG" id="bda:FSZ17_02420"/>